<dbReference type="InParanoid" id="A0A7C8MT55"/>
<gene>
    <name evidence="4" type="ORF">GQX73_g4773</name>
</gene>
<dbReference type="GO" id="GO:0006606">
    <property type="term" value="P:protein import into nucleus"/>
    <property type="evidence" value="ECO:0007669"/>
    <property type="project" value="TreeGrafter"/>
</dbReference>
<accession>A0A7C8MT55</accession>
<name>A0A7C8MT55_9PEZI</name>
<dbReference type="OrthoDB" id="10248398at2759"/>
<keyword evidence="5" id="KW-1185">Reference proteome</keyword>
<dbReference type="Pfam" id="PF21057">
    <property type="entry name" value="Hikeshi-like_C"/>
    <property type="match status" value="1"/>
</dbReference>
<dbReference type="AlphaFoldDB" id="A0A7C8MT55"/>
<dbReference type="Pfam" id="PF05603">
    <property type="entry name" value="Hikeshi-like_N"/>
    <property type="match status" value="1"/>
</dbReference>
<feature type="domain" description="Hikeshi-like N-terminal" evidence="2">
    <location>
        <begin position="11"/>
        <end position="141"/>
    </location>
</feature>
<dbReference type="InterPro" id="IPR048364">
    <property type="entry name" value="Hikeshi-like_C"/>
</dbReference>
<comment type="caution">
    <text evidence="4">The sequence shown here is derived from an EMBL/GenBank/DDBJ whole genome shotgun (WGS) entry which is preliminary data.</text>
</comment>
<dbReference type="Proteomes" id="UP000481858">
    <property type="component" value="Unassembled WGS sequence"/>
</dbReference>
<evidence type="ECO:0000256" key="1">
    <source>
        <dbReference type="ARBA" id="ARBA00006623"/>
    </source>
</evidence>
<dbReference type="GO" id="GO:0005634">
    <property type="term" value="C:nucleus"/>
    <property type="evidence" value="ECO:0007669"/>
    <property type="project" value="TreeGrafter"/>
</dbReference>
<evidence type="ECO:0000259" key="2">
    <source>
        <dbReference type="Pfam" id="PF05603"/>
    </source>
</evidence>
<reference evidence="4 5" key="1">
    <citation type="submission" date="2019-12" db="EMBL/GenBank/DDBJ databases">
        <title>Draft genome sequence of the ascomycete Xylaria multiplex DSM 110363.</title>
        <authorList>
            <person name="Buettner E."/>
            <person name="Kellner H."/>
        </authorList>
    </citation>
    <scope>NUCLEOTIDE SEQUENCE [LARGE SCALE GENOMIC DNA]</scope>
    <source>
        <strain evidence="4 5">DSM 110363</strain>
    </source>
</reference>
<feature type="domain" description="Hikeshi-like C-terminal" evidence="3">
    <location>
        <begin position="159"/>
        <end position="215"/>
    </location>
</feature>
<dbReference type="GO" id="GO:0061608">
    <property type="term" value="F:nuclear import signal receptor activity"/>
    <property type="evidence" value="ECO:0007669"/>
    <property type="project" value="TreeGrafter"/>
</dbReference>
<dbReference type="GO" id="GO:0005829">
    <property type="term" value="C:cytosol"/>
    <property type="evidence" value="ECO:0007669"/>
    <property type="project" value="TreeGrafter"/>
</dbReference>
<dbReference type="InterPro" id="IPR031318">
    <property type="entry name" value="OPI10"/>
</dbReference>
<dbReference type="EMBL" id="WUBL01000045">
    <property type="protein sequence ID" value="KAF2968811.1"/>
    <property type="molecule type" value="Genomic_DNA"/>
</dbReference>
<dbReference type="FunCoup" id="A0A7C8MT55">
    <property type="interactions" value="300"/>
</dbReference>
<evidence type="ECO:0000313" key="4">
    <source>
        <dbReference type="EMBL" id="KAF2968811.1"/>
    </source>
</evidence>
<dbReference type="PANTHER" id="PTHR12925:SF0">
    <property type="entry name" value="PROTEIN HIKESHI"/>
    <property type="match status" value="1"/>
</dbReference>
<organism evidence="4 5">
    <name type="scientific">Xylaria multiplex</name>
    <dbReference type="NCBI Taxonomy" id="323545"/>
    <lineage>
        <taxon>Eukaryota</taxon>
        <taxon>Fungi</taxon>
        <taxon>Dikarya</taxon>
        <taxon>Ascomycota</taxon>
        <taxon>Pezizomycotina</taxon>
        <taxon>Sordariomycetes</taxon>
        <taxon>Xylariomycetidae</taxon>
        <taxon>Xylariales</taxon>
        <taxon>Xylariaceae</taxon>
        <taxon>Xylaria</taxon>
    </lineage>
</organism>
<proteinExistence type="inferred from homology"/>
<evidence type="ECO:0000259" key="3">
    <source>
        <dbReference type="Pfam" id="PF21057"/>
    </source>
</evidence>
<comment type="similarity">
    <text evidence="1">Belongs to the OPI10 family.</text>
</comment>
<dbReference type="InterPro" id="IPR008493">
    <property type="entry name" value="Hikeshi-like_N"/>
</dbReference>
<dbReference type="PANTHER" id="PTHR12925">
    <property type="entry name" value="HIKESHI FAMILY MEMBER"/>
    <property type="match status" value="1"/>
</dbReference>
<evidence type="ECO:0000313" key="5">
    <source>
        <dbReference type="Proteomes" id="UP000481858"/>
    </source>
</evidence>
<sequence>MATQPLFGLLPAGQPLITAPSSMPNPTSFLYLIPSVTPTNPKPFAHLAVFLLPGIALPENSAAAIYVALNPLAFAPGGAGSAAANFKFLGGVGPGKESAVFKLGGGGSSTAGTNAESGVVIGIDIEDAASVRERIQQLQQQSQSQSMALVPMGKNGEPSAQVLAQRIIQNAFNFLSGFSGQMEQSGVEVVPLKVFQEWWRKFETKIKNDPSFLERPQD</sequence>
<protein>
    <submittedName>
        <fullName evidence="4">Uncharacterized protein</fullName>
    </submittedName>
</protein>